<gene>
    <name evidence="1" type="ORF">H8699_04500</name>
</gene>
<dbReference type="Proteomes" id="UP000654279">
    <property type="component" value="Unassembled WGS sequence"/>
</dbReference>
<evidence type="ECO:0000313" key="1">
    <source>
        <dbReference type="EMBL" id="MBC8528698.1"/>
    </source>
</evidence>
<evidence type="ECO:0000313" key="2">
    <source>
        <dbReference type="Proteomes" id="UP000654279"/>
    </source>
</evidence>
<protein>
    <recommendedName>
        <fullName evidence="3">D-isomer specific 2-hydroxyacid dehydrogenase NAD-binding domain-containing protein</fullName>
    </recommendedName>
</protein>
<organism evidence="1 2">
    <name type="scientific">Luoshenia tenuis</name>
    <dbReference type="NCBI Taxonomy" id="2763654"/>
    <lineage>
        <taxon>Bacteria</taxon>
        <taxon>Bacillati</taxon>
        <taxon>Bacillota</taxon>
        <taxon>Clostridia</taxon>
        <taxon>Christensenellales</taxon>
        <taxon>Christensenellaceae</taxon>
        <taxon>Luoshenia</taxon>
    </lineage>
</organism>
<reference evidence="1" key="1">
    <citation type="submission" date="2020-08" db="EMBL/GenBank/DDBJ databases">
        <title>Genome public.</title>
        <authorList>
            <person name="Liu C."/>
            <person name="Sun Q."/>
        </authorList>
    </citation>
    <scope>NUCLEOTIDE SEQUENCE</scope>
    <source>
        <strain evidence="1">NSJ-44</strain>
    </source>
</reference>
<sequence>MQWRIDLTDARMEALLTTMTRAGWQAAPFERDRQQTAQQYVFAPNSKGDAFVRALKSLPLGAAVYAGAPPQEGMEVIKARALQWHNMLEDECYALQNAALTAEGALALAIQSTPRTLRGMPVLLLGYGRIGQPLAAQLQALGARVHILIRDPVKREKARVAGFYALPDLLSLSQSQAIYPLTLNTAPAPVLDARHAHLFAAHSVWIELASSPGGLSDALAFPGKQISAPGLPGAVSPQSAGESIYDYLKRYAPLSPSNP</sequence>
<dbReference type="GO" id="GO:0051287">
    <property type="term" value="F:NAD binding"/>
    <property type="evidence" value="ECO:0007669"/>
    <property type="project" value="InterPro"/>
</dbReference>
<accession>A0A926CYZ8</accession>
<dbReference type="Gene3D" id="3.40.50.720">
    <property type="entry name" value="NAD(P)-binding Rossmann-like Domain"/>
    <property type="match status" value="1"/>
</dbReference>
<proteinExistence type="predicted"/>
<dbReference type="SUPFAM" id="SSF51735">
    <property type="entry name" value="NAD(P)-binding Rossmann-fold domains"/>
    <property type="match status" value="1"/>
</dbReference>
<dbReference type="AlphaFoldDB" id="A0A926CYZ8"/>
<name>A0A926CYZ8_9FIRM</name>
<dbReference type="EMBL" id="JACRSO010000001">
    <property type="protein sequence ID" value="MBC8528698.1"/>
    <property type="molecule type" value="Genomic_DNA"/>
</dbReference>
<dbReference type="RefSeq" id="WP_138296535.1">
    <property type="nucleotide sequence ID" value="NZ_JACRSO010000001.1"/>
</dbReference>
<comment type="caution">
    <text evidence="1">The sequence shown here is derived from an EMBL/GenBank/DDBJ whole genome shotgun (WGS) entry which is preliminary data.</text>
</comment>
<keyword evidence="2" id="KW-1185">Reference proteome</keyword>
<dbReference type="InterPro" id="IPR036291">
    <property type="entry name" value="NAD(P)-bd_dom_sf"/>
</dbReference>
<evidence type="ECO:0008006" key="3">
    <source>
        <dbReference type="Google" id="ProtNLM"/>
    </source>
</evidence>